<gene>
    <name evidence="3" type="ORF">RFI_22715</name>
</gene>
<sequence length="511" mass="57746">MHGNSYLVIINPSKEERRAMESLSKQYGHWMEIMQQVEKEKTQMSGQSDMNEQLETIEAVFNELESSLQARKKECMNKLEELSSQRRALLDKQMDQIKSHLSFLRENMQLQNQVMTDAVTYPAKEVNDRKIRKEKMLEIEKSVKTHGKQMDTTLRLRSVDLWFTYDKKKYAKLLAKMKHFDTNVWALSLSNEDDVLYSSLSKGDLTTSSSSSSSALTAALTHTQVPHASHHSHYPSRAQSQLHHARVHSHPNFALAYTTTSATSVAVCEDKEDNEELIVRVEGSVPPPPVPVPPPRPNYDDGNDQNDQNDQNDHNTDQHDNNNNNNNNHVRSHSRRDDNNNSDKHKHDEFKVIRSPTTKSMSQIQERFRTAMEGDVHLLQRLRQQSNGNDVCTNPPHNSHMSWSDNGFGNSRAEELSVSLSTSTDTSSIAASSVSTATTMNTAMTTITTTTATTAEHVSFKSTNGGMDETAIKKTTVAPMAVRNNSTLIDYTSSSSRLLNVWWQNKVNQLT</sequence>
<proteinExistence type="predicted"/>
<keyword evidence="1" id="KW-0175">Coiled coil</keyword>
<dbReference type="Proteomes" id="UP000023152">
    <property type="component" value="Unassembled WGS sequence"/>
</dbReference>
<evidence type="ECO:0000313" key="4">
    <source>
        <dbReference type="Proteomes" id="UP000023152"/>
    </source>
</evidence>
<feature type="compositionally biased region" description="Pro residues" evidence="2">
    <location>
        <begin position="285"/>
        <end position="297"/>
    </location>
</feature>
<accession>X6MNG9</accession>
<dbReference type="AlphaFoldDB" id="X6MNG9"/>
<comment type="caution">
    <text evidence="3">The sequence shown here is derived from an EMBL/GenBank/DDBJ whole genome shotgun (WGS) entry which is preliminary data.</text>
</comment>
<evidence type="ECO:0000256" key="1">
    <source>
        <dbReference type="SAM" id="Coils"/>
    </source>
</evidence>
<reference evidence="3 4" key="1">
    <citation type="journal article" date="2013" name="Curr. Biol.">
        <title>The Genome of the Foraminiferan Reticulomyxa filosa.</title>
        <authorList>
            <person name="Glockner G."/>
            <person name="Hulsmann N."/>
            <person name="Schleicher M."/>
            <person name="Noegel A.A."/>
            <person name="Eichinger L."/>
            <person name="Gallinger C."/>
            <person name="Pawlowski J."/>
            <person name="Sierra R."/>
            <person name="Euteneuer U."/>
            <person name="Pillet L."/>
            <person name="Moustafa A."/>
            <person name="Platzer M."/>
            <person name="Groth M."/>
            <person name="Szafranski K."/>
            <person name="Schliwa M."/>
        </authorList>
    </citation>
    <scope>NUCLEOTIDE SEQUENCE [LARGE SCALE GENOMIC DNA]</scope>
</reference>
<feature type="compositionally biased region" description="Basic and acidic residues" evidence="2">
    <location>
        <begin position="335"/>
        <end position="352"/>
    </location>
</feature>
<feature type="coiled-coil region" evidence="1">
    <location>
        <begin position="54"/>
        <end position="92"/>
    </location>
</feature>
<feature type="compositionally biased region" description="Basic and acidic residues" evidence="2">
    <location>
        <begin position="311"/>
        <end position="320"/>
    </location>
</feature>
<keyword evidence="4" id="KW-1185">Reference proteome</keyword>
<protein>
    <submittedName>
        <fullName evidence="3">Uncharacterized protein</fullName>
    </submittedName>
</protein>
<organism evidence="3 4">
    <name type="scientific">Reticulomyxa filosa</name>
    <dbReference type="NCBI Taxonomy" id="46433"/>
    <lineage>
        <taxon>Eukaryota</taxon>
        <taxon>Sar</taxon>
        <taxon>Rhizaria</taxon>
        <taxon>Retaria</taxon>
        <taxon>Foraminifera</taxon>
        <taxon>Monothalamids</taxon>
        <taxon>Reticulomyxidae</taxon>
        <taxon>Reticulomyxa</taxon>
    </lineage>
</organism>
<feature type="region of interest" description="Disordered" evidence="2">
    <location>
        <begin position="280"/>
        <end position="363"/>
    </location>
</feature>
<name>X6MNG9_RETFI</name>
<dbReference type="EMBL" id="ASPP01019880">
    <property type="protein sequence ID" value="ETO14650.1"/>
    <property type="molecule type" value="Genomic_DNA"/>
</dbReference>
<evidence type="ECO:0000256" key="2">
    <source>
        <dbReference type="SAM" id="MobiDB-lite"/>
    </source>
</evidence>
<evidence type="ECO:0000313" key="3">
    <source>
        <dbReference type="EMBL" id="ETO14650.1"/>
    </source>
</evidence>
<feature type="region of interest" description="Disordered" evidence="2">
    <location>
        <begin position="221"/>
        <end position="245"/>
    </location>
</feature>